<gene>
    <name evidence="11" type="ORF">DFQ45_10918</name>
</gene>
<dbReference type="Gene3D" id="3.20.20.70">
    <property type="entry name" value="Aldolase class I"/>
    <property type="match status" value="1"/>
</dbReference>
<sequence>MTRLIKTRASDEVYTQNTKFVVYTERQLERIAPLQQLTAEQRFEMRVVANVLPFRVNQYVIDELIDWNNIPADPIFQLTFPQRGMLAPEDYDRMAEALMREAERSEIQAIANDIREKLNPHPAGQQEMNVPMLDGEPLPGMQHKYRETVLFFPSQGQVCHTYCTFCFRWAQFIGDKELRFASNEADSLHRYLAQHKEVTDLLITGGDPMVMKTHHLKGYLDGMMRPELDHVQTIRIGTKSLTFWPQRFVTDPDADELLALFTRLVRGGKHVALMAHFNHWREMETPIVREAIKRIQATGAVIRAQAPVVQHINDDPDVWARMWRTQVRLGIVPYYMFVERDTGAKRYFEVPLERTWQIYREAIQQVSGLARTARGPSMSAGPGKVEIQGIDVINGEKVFILRFIQGRNPDWVQRIFFAKYDPEATWFDDLVPAFGEEKFFFTDEYNAMQEQAGA</sequence>
<dbReference type="SFLD" id="SFLDG01070">
    <property type="entry name" value="PLP-dependent"/>
    <property type="match status" value="1"/>
</dbReference>
<keyword evidence="6" id="KW-0479">Metal-binding</keyword>
<dbReference type="InterPro" id="IPR007197">
    <property type="entry name" value="rSAM"/>
</dbReference>
<evidence type="ECO:0000256" key="5">
    <source>
        <dbReference type="ARBA" id="ARBA00022691"/>
    </source>
</evidence>
<dbReference type="EMBL" id="SNYK01000009">
    <property type="protein sequence ID" value="TDQ37019.1"/>
    <property type="molecule type" value="Genomic_DNA"/>
</dbReference>
<dbReference type="InterPro" id="IPR013785">
    <property type="entry name" value="Aldolase_TIM"/>
</dbReference>
<dbReference type="SFLD" id="SFLDS00029">
    <property type="entry name" value="Radical_SAM"/>
    <property type="match status" value="1"/>
</dbReference>
<dbReference type="GO" id="GO:0003824">
    <property type="term" value="F:catalytic activity"/>
    <property type="evidence" value="ECO:0007669"/>
    <property type="project" value="InterPro"/>
</dbReference>
<dbReference type="Proteomes" id="UP000294575">
    <property type="component" value="Unassembled WGS sequence"/>
</dbReference>
<evidence type="ECO:0000313" key="11">
    <source>
        <dbReference type="EMBL" id="TDQ37019.1"/>
    </source>
</evidence>
<evidence type="ECO:0000256" key="7">
    <source>
        <dbReference type="ARBA" id="ARBA00022898"/>
    </source>
</evidence>
<dbReference type="OrthoDB" id="9768064at2"/>
<reference evidence="11 12" key="1">
    <citation type="submission" date="2019-03" db="EMBL/GenBank/DDBJ databases">
        <title>Genomic Encyclopedia of Type Strains, Phase IV (KMG-IV): sequencing the most valuable type-strain genomes for metagenomic binning, comparative biology and taxonomic classification.</title>
        <authorList>
            <person name="Goeker M."/>
        </authorList>
    </citation>
    <scope>NUCLEOTIDE SEQUENCE [LARGE SCALE GENOMIC DNA]</scope>
    <source>
        <strain evidence="11 12">DSM 28679</strain>
    </source>
</reference>
<dbReference type="AlphaFoldDB" id="A0A4R6TYB4"/>
<proteinExistence type="inferred from homology"/>
<comment type="cofactor">
    <cofactor evidence="1 10">
        <name>pyridoxal 5'-phosphate</name>
        <dbReference type="ChEBI" id="CHEBI:597326"/>
    </cofactor>
</comment>
<evidence type="ECO:0000256" key="1">
    <source>
        <dbReference type="ARBA" id="ARBA00001933"/>
    </source>
</evidence>
<accession>A0A4R6TYB4</accession>
<keyword evidence="5" id="KW-0949">S-adenosyl-L-methionine</keyword>
<keyword evidence="8" id="KW-0408">Iron</keyword>
<dbReference type="GO" id="GO:0051539">
    <property type="term" value="F:4 iron, 4 sulfur cluster binding"/>
    <property type="evidence" value="ECO:0007669"/>
    <property type="project" value="UniProtKB-KW"/>
</dbReference>
<evidence type="ECO:0000256" key="4">
    <source>
        <dbReference type="ARBA" id="ARBA00022485"/>
    </source>
</evidence>
<dbReference type="SUPFAM" id="SSF102114">
    <property type="entry name" value="Radical SAM enzymes"/>
    <property type="match status" value="1"/>
</dbReference>
<evidence type="ECO:0000256" key="2">
    <source>
        <dbReference type="ARBA" id="ARBA00001966"/>
    </source>
</evidence>
<protein>
    <submittedName>
        <fullName evidence="11">L-lysine 2,3-aminomutase</fullName>
    </submittedName>
</protein>
<dbReference type="PANTHER" id="PTHR30538:SF0">
    <property type="entry name" value="L-LYSINE 2,3-AMINOMUTASE AQ_1632-RELATED"/>
    <property type="match status" value="1"/>
</dbReference>
<evidence type="ECO:0000256" key="10">
    <source>
        <dbReference type="PIRSR" id="PIRSR603739-50"/>
    </source>
</evidence>
<dbReference type="InterPro" id="IPR058240">
    <property type="entry name" value="rSAM_sf"/>
</dbReference>
<keyword evidence="7 10" id="KW-0663">Pyridoxal phosphate</keyword>
<organism evidence="11 12">
    <name type="scientific">Thiopseudomonas denitrificans</name>
    <dbReference type="NCBI Taxonomy" id="1501432"/>
    <lineage>
        <taxon>Bacteria</taxon>
        <taxon>Pseudomonadati</taxon>
        <taxon>Pseudomonadota</taxon>
        <taxon>Gammaproteobacteria</taxon>
        <taxon>Pseudomonadales</taxon>
        <taxon>Pseudomonadaceae</taxon>
        <taxon>Thiopseudomonas</taxon>
    </lineage>
</organism>
<evidence type="ECO:0000256" key="9">
    <source>
        <dbReference type="ARBA" id="ARBA00023014"/>
    </source>
</evidence>
<evidence type="ECO:0000256" key="3">
    <source>
        <dbReference type="ARBA" id="ARBA00008703"/>
    </source>
</evidence>
<comment type="similarity">
    <text evidence="3">Belongs to the radical SAM superfamily. KamA family.</text>
</comment>
<evidence type="ECO:0000256" key="8">
    <source>
        <dbReference type="ARBA" id="ARBA00023004"/>
    </source>
</evidence>
<name>A0A4R6TYB4_9GAMM</name>
<evidence type="ECO:0000313" key="12">
    <source>
        <dbReference type="Proteomes" id="UP000294575"/>
    </source>
</evidence>
<dbReference type="InterPro" id="IPR003739">
    <property type="entry name" value="Lys_aminomutase/Glu_NH3_mut"/>
</dbReference>
<evidence type="ECO:0000256" key="6">
    <source>
        <dbReference type="ARBA" id="ARBA00022723"/>
    </source>
</evidence>
<keyword evidence="12" id="KW-1185">Reference proteome</keyword>
<feature type="modified residue" description="N6-(pyridoxal phosphate)lysine" evidence="10">
    <location>
        <position position="384"/>
    </location>
</feature>
<keyword evidence="9" id="KW-0411">Iron-sulfur</keyword>
<keyword evidence="4" id="KW-0004">4Fe-4S</keyword>
<dbReference type="GO" id="GO:0046872">
    <property type="term" value="F:metal ion binding"/>
    <property type="evidence" value="ECO:0007669"/>
    <property type="project" value="UniProtKB-KW"/>
</dbReference>
<dbReference type="RefSeq" id="WP_101497095.1">
    <property type="nucleotide sequence ID" value="NZ_LNJZ01000008.1"/>
</dbReference>
<comment type="cofactor">
    <cofactor evidence="2">
        <name>[4Fe-4S] cluster</name>
        <dbReference type="ChEBI" id="CHEBI:49883"/>
    </cofactor>
</comment>
<dbReference type="PANTHER" id="PTHR30538">
    <property type="entry name" value="LYSINE 2,3-AMINOMUTASE-RELATED"/>
    <property type="match status" value="1"/>
</dbReference>
<comment type="caution">
    <text evidence="11">The sequence shown here is derived from an EMBL/GenBank/DDBJ whole genome shotgun (WGS) entry which is preliminary data.</text>
</comment>